<dbReference type="PANTHER" id="PTHR40465:SF1">
    <property type="entry name" value="DUF6534 DOMAIN-CONTAINING PROTEIN"/>
    <property type="match status" value="1"/>
</dbReference>
<evidence type="ECO:0000259" key="2">
    <source>
        <dbReference type="Pfam" id="PF20152"/>
    </source>
</evidence>
<protein>
    <recommendedName>
        <fullName evidence="2">DUF6534 domain-containing protein</fullName>
    </recommendedName>
</protein>
<feature type="transmembrane region" description="Helical" evidence="1">
    <location>
        <begin position="45"/>
        <end position="70"/>
    </location>
</feature>
<name>A0A6A4I363_9AGAR</name>
<keyword evidence="1" id="KW-0812">Transmembrane</keyword>
<feature type="transmembrane region" description="Helical" evidence="1">
    <location>
        <begin position="116"/>
        <end position="138"/>
    </location>
</feature>
<dbReference type="EMBL" id="ML769417">
    <property type="protein sequence ID" value="KAE9404410.1"/>
    <property type="molecule type" value="Genomic_DNA"/>
</dbReference>
<dbReference type="InterPro" id="IPR045339">
    <property type="entry name" value="DUF6534"/>
</dbReference>
<dbReference type="AlphaFoldDB" id="A0A6A4I363"/>
<feature type="transmembrane region" description="Helical" evidence="1">
    <location>
        <begin position="150"/>
        <end position="174"/>
    </location>
</feature>
<evidence type="ECO:0000313" key="3">
    <source>
        <dbReference type="EMBL" id="KAE9404410.1"/>
    </source>
</evidence>
<dbReference type="PANTHER" id="PTHR40465">
    <property type="entry name" value="CHROMOSOME 1, WHOLE GENOME SHOTGUN SEQUENCE"/>
    <property type="match status" value="1"/>
</dbReference>
<organism evidence="3 4">
    <name type="scientific">Gymnopus androsaceus JB14</name>
    <dbReference type="NCBI Taxonomy" id="1447944"/>
    <lineage>
        <taxon>Eukaryota</taxon>
        <taxon>Fungi</taxon>
        <taxon>Dikarya</taxon>
        <taxon>Basidiomycota</taxon>
        <taxon>Agaricomycotina</taxon>
        <taxon>Agaricomycetes</taxon>
        <taxon>Agaricomycetidae</taxon>
        <taxon>Agaricales</taxon>
        <taxon>Marasmiineae</taxon>
        <taxon>Omphalotaceae</taxon>
        <taxon>Gymnopus</taxon>
    </lineage>
</organism>
<dbReference type="Proteomes" id="UP000799118">
    <property type="component" value="Unassembled WGS sequence"/>
</dbReference>
<sequence length="272" mass="30171">MTTLIPLDSTLGVALIGIILSTLLFGITCFQVYMYYTQYCSHDHLVLKLLVAGLFTLDAFHVVLLVLFYYHYTVTNFGDYTSLLHITWSGIIQALLAHVISTIIQFLEYYLGYNILGTYACILFTAFTILWAVTTFQLDLFTSVESNDLWSITALSTNAACDMLIASSMIFYLAKKRTAFARTNMVITRLITYALNTCLLTTICGTACVIAYVTDGNSTFVEGLFLLILARLYVCCFVSTLNSRETMRQDLSKGSGSNCFITLSHIGGDASA</sequence>
<accession>A0A6A4I363</accession>
<feature type="transmembrane region" description="Helical" evidence="1">
    <location>
        <begin position="82"/>
        <end position="104"/>
    </location>
</feature>
<feature type="transmembrane region" description="Helical" evidence="1">
    <location>
        <begin position="186"/>
        <end position="212"/>
    </location>
</feature>
<keyword evidence="1" id="KW-0472">Membrane</keyword>
<feature type="domain" description="DUF6534" evidence="2">
    <location>
        <begin position="159"/>
        <end position="245"/>
    </location>
</feature>
<proteinExistence type="predicted"/>
<evidence type="ECO:0000313" key="4">
    <source>
        <dbReference type="Proteomes" id="UP000799118"/>
    </source>
</evidence>
<evidence type="ECO:0000256" key="1">
    <source>
        <dbReference type="SAM" id="Phobius"/>
    </source>
</evidence>
<keyword evidence="1" id="KW-1133">Transmembrane helix</keyword>
<gene>
    <name evidence="3" type="ORF">BT96DRAFT_935755</name>
</gene>
<dbReference type="Pfam" id="PF20152">
    <property type="entry name" value="DUF6534"/>
    <property type="match status" value="1"/>
</dbReference>
<reference evidence="3" key="1">
    <citation type="journal article" date="2019" name="Environ. Microbiol.">
        <title>Fungal ecological strategies reflected in gene transcription - a case study of two litter decomposers.</title>
        <authorList>
            <person name="Barbi F."/>
            <person name="Kohler A."/>
            <person name="Barry K."/>
            <person name="Baskaran P."/>
            <person name="Daum C."/>
            <person name="Fauchery L."/>
            <person name="Ihrmark K."/>
            <person name="Kuo A."/>
            <person name="LaButti K."/>
            <person name="Lipzen A."/>
            <person name="Morin E."/>
            <person name="Grigoriev I.V."/>
            <person name="Henrissat B."/>
            <person name="Lindahl B."/>
            <person name="Martin F."/>
        </authorList>
    </citation>
    <scope>NUCLEOTIDE SEQUENCE</scope>
    <source>
        <strain evidence="3">JB14</strain>
    </source>
</reference>
<feature type="transmembrane region" description="Helical" evidence="1">
    <location>
        <begin position="224"/>
        <end position="243"/>
    </location>
</feature>
<dbReference type="OrthoDB" id="2535105at2759"/>
<keyword evidence="4" id="KW-1185">Reference proteome</keyword>
<feature type="transmembrane region" description="Helical" evidence="1">
    <location>
        <begin position="12"/>
        <end position="33"/>
    </location>
</feature>